<evidence type="ECO:0000256" key="3">
    <source>
        <dbReference type="ARBA" id="ARBA00022741"/>
    </source>
</evidence>
<keyword evidence="4 6" id="KW-0067">ATP-binding</keyword>
<dbReference type="SMART" id="SM00382">
    <property type="entry name" value="AAA"/>
    <property type="match status" value="1"/>
</dbReference>
<evidence type="ECO:0000256" key="4">
    <source>
        <dbReference type="ARBA" id="ARBA00022840"/>
    </source>
</evidence>
<dbReference type="PROSITE" id="PS00211">
    <property type="entry name" value="ABC_TRANSPORTER_1"/>
    <property type="match status" value="1"/>
</dbReference>
<protein>
    <submittedName>
        <fullName evidence="6">Capsular polysaccharide transport system ATP-binding protein</fullName>
    </submittedName>
</protein>
<dbReference type="InterPro" id="IPR027417">
    <property type="entry name" value="P-loop_NTPase"/>
</dbReference>
<dbReference type="Proteomes" id="UP001209755">
    <property type="component" value="Unassembled WGS sequence"/>
</dbReference>
<dbReference type="InterPro" id="IPR003439">
    <property type="entry name" value="ABC_transporter-like_ATP-bd"/>
</dbReference>
<dbReference type="PANTHER" id="PTHR46743">
    <property type="entry name" value="TEICHOIC ACIDS EXPORT ATP-BINDING PROTEIN TAGH"/>
    <property type="match status" value="1"/>
</dbReference>
<sequence>MADAIVESARNHATRLFQSGVERLAPLAEKRAVIGDKVGAKVGALAGRIGALAPARAEREQYIVEFDGVTKTYRTKKGTKTILRDADFKVKRGRSLAILGKNGTGKSTLLRLLAGVEHPTEGSIRRGGRVSWPLGFGGGFASDISARENCIFISRIYNADPQEVITFVEDFAELGNYFDMPVKTYSSGMKARLAFGMSMAIEFDCYLIDELTAVGDKRFRDKCHAEFSARRETADVIMISHSVQTIISYCDTAAVLNNGRLEFYDDLHEAIEIYKAL</sequence>
<keyword evidence="7" id="KW-1185">Reference proteome</keyword>
<dbReference type="InterPro" id="IPR017871">
    <property type="entry name" value="ABC_transporter-like_CS"/>
</dbReference>
<name>A0ABT3HAP2_9HYPH</name>
<feature type="domain" description="ABC transporter" evidence="5">
    <location>
        <begin position="64"/>
        <end position="277"/>
    </location>
</feature>
<reference evidence="7" key="1">
    <citation type="submission" date="2023-07" db="EMBL/GenBank/DDBJ databases">
        <title>Genome sequencing of Purple Non-Sulfur Bacteria from various extreme environments.</title>
        <authorList>
            <person name="Mayer M."/>
        </authorList>
    </citation>
    <scope>NUCLEOTIDE SEQUENCE [LARGE SCALE GENOMIC DNA]</scope>
    <source>
        <strain evidence="7">DSM 17935</strain>
    </source>
</reference>
<evidence type="ECO:0000313" key="7">
    <source>
        <dbReference type="Proteomes" id="UP001209755"/>
    </source>
</evidence>
<dbReference type="InterPro" id="IPR003593">
    <property type="entry name" value="AAA+_ATPase"/>
</dbReference>
<dbReference type="Gene3D" id="3.40.50.300">
    <property type="entry name" value="P-loop containing nucleotide triphosphate hydrolases"/>
    <property type="match status" value="1"/>
</dbReference>
<dbReference type="PROSITE" id="PS50893">
    <property type="entry name" value="ABC_TRANSPORTER_2"/>
    <property type="match status" value="1"/>
</dbReference>
<evidence type="ECO:0000313" key="6">
    <source>
        <dbReference type="EMBL" id="MCW2307463.1"/>
    </source>
</evidence>
<dbReference type="SUPFAM" id="SSF52540">
    <property type="entry name" value="P-loop containing nucleoside triphosphate hydrolases"/>
    <property type="match status" value="1"/>
</dbReference>
<keyword evidence="3" id="KW-0547">Nucleotide-binding</keyword>
<organism evidence="6 7">
    <name type="scientific">Rhodobium gokarnense</name>
    <dbReference type="NCBI Taxonomy" id="364296"/>
    <lineage>
        <taxon>Bacteria</taxon>
        <taxon>Pseudomonadati</taxon>
        <taxon>Pseudomonadota</taxon>
        <taxon>Alphaproteobacteria</taxon>
        <taxon>Hyphomicrobiales</taxon>
        <taxon>Rhodobiaceae</taxon>
        <taxon>Rhodobium</taxon>
    </lineage>
</organism>
<dbReference type="InterPro" id="IPR015860">
    <property type="entry name" value="ABC_transpr_TagH-like"/>
</dbReference>
<comment type="similarity">
    <text evidence="1">Belongs to the ABC transporter superfamily.</text>
</comment>
<dbReference type="CDD" id="cd03220">
    <property type="entry name" value="ABC_KpsT_Wzt"/>
    <property type="match status" value="1"/>
</dbReference>
<dbReference type="InterPro" id="IPR050683">
    <property type="entry name" value="Bact_Polysacc_Export_ATP-bd"/>
</dbReference>
<gene>
    <name evidence="6" type="ORF">M2319_001794</name>
</gene>
<dbReference type="PANTHER" id="PTHR46743:SF2">
    <property type="entry name" value="TEICHOIC ACIDS EXPORT ATP-BINDING PROTEIN TAGH"/>
    <property type="match status" value="1"/>
</dbReference>
<dbReference type="EMBL" id="JAOQNS010000004">
    <property type="protein sequence ID" value="MCW2307463.1"/>
    <property type="molecule type" value="Genomic_DNA"/>
</dbReference>
<proteinExistence type="inferred from homology"/>
<dbReference type="Pfam" id="PF00005">
    <property type="entry name" value="ABC_tran"/>
    <property type="match status" value="1"/>
</dbReference>
<dbReference type="GO" id="GO:0005524">
    <property type="term" value="F:ATP binding"/>
    <property type="evidence" value="ECO:0007669"/>
    <property type="project" value="UniProtKB-KW"/>
</dbReference>
<evidence type="ECO:0000256" key="2">
    <source>
        <dbReference type="ARBA" id="ARBA00022448"/>
    </source>
</evidence>
<evidence type="ECO:0000256" key="1">
    <source>
        <dbReference type="ARBA" id="ARBA00005417"/>
    </source>
</evidence>
<comment type="caution">
    <text evidence="6">The sequence shown here is derived from an EMBL/GenBank/DDBJ whole genome shotgun (WGS) entry which is preliminary data.</text>
</comment>
<accession>A0ABT3HAP2</accession>
<keyword evidence="2" id="KW-0813">Transport</keyword>
<evidence type="ECO:0000259" key="5">
    <source>
        <dbReference type="PROSITE" id="PS50893"/>
    </source>
</evidence>